<dbReference type="PROSITE" id="PS51910">
    <property type="entry name" value="GH18_2"/>
    <property type="match status" value="1"/>
</dbReference>
<dbReference type="WormBase" id="CBG02712">
    <property type="protein sequence ID" value="CBP34495"/>
    <property type="gene ID" value="WBGene00025717"/>
</dbReference>
<evidence type="ECO:0000259" key="2">
    <source>
        <dbReference type="PROSITE" id="PS51910"/>
    </source>
</evidence>
<protein>
    <submittedName>
        <fullName evidence="3">Protein CBG02712</fullName>
    </submittedName>
</protein>
<name>A8WTP0_CAEBR</name>
<feature type="transmembrane region" description="Helical" evidence="1">
    <location>
        <begin position="33"/>
        <end position="57"/>
    </location>
</feature>
<evidence type="ECO:0000256" key="1">
    <source>
        <dbReference type="SAM" id="Phobius"/>
    </source>
</evidence>
<dbReference type="Gene3D" id="3.20.20.80">
    <property type="entry name" value="Glycosidases"/>
    <property type="match status" value="1"/>
</dbReference>
<proteinExistence type="predicted"/>
<dbReference type="Pfam" id="PF00704">
    <property type="entry name" value="Glyco_hydro_18"/>
    <property type="match status" value="1"/>
</dbReference>
<accession>A8WTP0</accession>
<dbReference type="GeneID" id="8572489"/>
<dbReference type="RefSeq" id="XP_045092227.1">
    <property type="nucleotide sequence ID" value="XM_045242459.1"/>
</dbReference>
<dbReference type="PANTHER" id="PTHR46073">
    <property type="entry name" value="CHITINASE"/>
    <property type="match status" value="1"/>
</dbReference>
<reference evidence="3 4" key="2">
    <citation type="journal article" date="2011" name="PLoS Genet.">
        <title>Caenorhabditis briggsae recombinant inbred line genotypes reveal inter-strain incompatibility and the evolution of recombination.</title>
        <authorList>
            <person name="Ross J.A."/>
            <person name="Koboldt D.C."/>
            <person name="Staisch J.E."/>
            <person name="Chamberlin H.M."/>
            <person name="Gupta B.P."/>
            <person name="Miller R.D."/>
            <person name="Baird S.E."/>
            <person name="Haag E.S."/>
        </authorList>
    </citation>
    <scope>NUCLEOTIDE SEQUENCE [LARGE SCALE GENOMIC DNA]</scope>
    <source>
        <strain evidence="3 4">AF16</strain>
    </source>
</reference>
<feature type="domain" description="GH18" evidence="2">
    <location>
        <begin position="90"/>
        <end position="196"/>
    </location>
</feature>
<dbReference type="CTD" id="8572489"/>
<dbReference type="Proteomes" id="UP000008549">
    <property type="component" value="Unassembled WGS sequence"/>
</dbReference>
<sequence>MQTRRNPETRRSLIEQNQCEGSLDDARYCTATVVIISVLFVTGVLALLISFIGLFVAETMGETTTEYPLFTTTEIPTTDFDHITKKNCKKRVVVFYTEIESTPITKIQLRKLTHAVFAYIQKNADGSLQFKTDRIRQRFLDMKNKTKSIKSDSNETNLKIMVSIGGPDNSDNFSDVLEDPAKTRTFIESVMSLLQF</sequence>
<dbReference type="STRING" id="6238.A8WTP0"/>
<keyword evidence="1" id="KW-0812">Transmembrane</keyword>
<keyword evidence="1" id="KW-0472">Membrane</keyword>
<evidence type="ECO:0000313" key="4">
    <source>
        <dbReference type="Proteomes" id="UP000008549"/>
    </source>
</evidence>
<dbReference type="InterPro" id="IPR017853">
    <property type="entry name" value="GH"/>
</dbReference>
<keyword evidence="1" id="KW-1133">Transmembrane helix</keyword>
<keyword evidence="4" id="KW-1185">Reference proteome</keyword>
<dbReference type="PANTHER" id="PTHR46073:SF7">
    <property type="entry name" value="GH18 DOMAIN-CONTAINING PROTEIN"/>
    <property type="match status" value="1"/>
</dbReference>
<dbReference type="KEGG" id="cbr:CBG_02712"/>
<organism evidence="3 4">
    <name type="scientific">Caenorhabditis briggsae</name>
    <dbReference type="NCBI Taxonomy" id="6238"/>
    <lineage>
        <taxon>Eukaryota</taxon>
        <taxon>Metazoa</taxon>
        <taxon>Ecdysozoa</taxon>
        <taxon>Nematoda</taxon>
        <taxon>Chromadorea</taxon>
        <taxon>Rhabditida</taxon>
        <taxon>Rhabditina</taxon>
        <taxon>Rhabditomorpha</taxon>
        <taxon>Rhabditoidea</taxon>
        <taxon>Rhabditidae</taxon>
        <taxon>Peloderinae</taxon>
        <taxon>Caenorhabditis</taxon>
    </lineage>
</organism>
<dbReference type="GO" id="GO:0005975">
    <property type="term" value="P:carbohydrate metabolic process"/>
    <property type="evidence" value="ECO:0007669"/>
    <property type="project" value="InterPro"/>
</dbReference>
<dbReference type="InParanoid" id="A8WTP0"/>
<dbReference type="EMBL" id="HE601438">
    <property type="protein sequence ID" value="CAP23852.2"/>
    <property type="molecule type" value="Genomic_DNA"/>
</dbReference>
<evidence type="ECO:0000313" key="3">
    <source>
        <dbReference type="EMBL" id="CAP23852.2"/>
    </source>
</evidence>
<gene>
    <name evidence="3 5" type="ORF">CBG02712</name>
    <name evidence="3" type="ORF">CBG_02712</name>
</gene>
<dbReference type="SUPFAM" id="SSF51445">
    <property type="entry name" value="(Trans)glycosidases"/>
    <property type="match status" value="1"/>
</dbReference>
<dbReference type="AlphaFoldDB" id="A8WTP0"/>
<dbReference type="InterPro" id="IPR001223">
    <property type="entry name" value="Glyco_hydro18_cat"/>
</dbReference>
<dbReference type="HOGENOM" id="CLU_1391365_0_0_1"/>
<reference evidence="3 4" key="1">
    <citation type="journal article" date="2003" name="PLoS Biol.">
        <title>The genome sequence of Caenorhabditis briggsae: a platform for comparative genomics.</title>
        <authorList>
            <person name="Stein L.D."/>
            <person name="Bao Z."/>
            <person name="Blasiar D."/>
            <person name="Blumenthal T."/>
            <person name="Brent M.R."/>
            <person name="Chen N."/>
            <person name="Chinwalla A."/>
            <person name="Clarke L."/>
            <person name="Clee C."/>
            <person name="Coghlan A."/>
            <person name="Coulson A."/>
            <person name="D'Eustachio P."/>
            <person name="Fitch D.H."/>
            <person name="Fulton L.A."/>
            <person name="Fulton R.E."/>
            <person name="Griffiths-Jones S."/>
            <person name="Harris T.W."/>
            <person name="Hillier L.W."/>
            <person name="Kamath R."/>
            <person name="Kuwabara P.E."/>
            <person name="Mardis E.R."/>
            <person name="Marra M.A."/>
            <person name="Miner T.L."/>
            <person name="Minx P."/>
            <person name="Mullikin J.C."/>
            <person name="Plumb R.W."/>
            <person name="Rogers J."/>
            <person name="Schein J.E."/>
            <person name="Sohrmann M."/>
            <person name="Spieth J."/>
            <person name="Stajich J.E."/>
            <person name="Wei C."/>
            <person name="Willey D."/>
            <person name="Wilson R.K."/>
            <person name="Durbin R."/>
            <person name="Waterston R.H."/>
        </authorList>
    </citation>
    <scope>NUCLEOTIDE SEQUENCE [LARGE SCALE GENOMIC DNA]</scope>
    <source>
        <strain evidence="3 4">AF16</strain>
    </source>
</reference>
<evidence type="ECO:0000313" key="5">
    <source>
        <dbReference type="WormBase" id="CBG02712"/>
    </source>
</evidence>
<dbReference type="eggNOG" id="KOG2806">
    <property type="taxonomic scope" value="Eukaryota"/>
</dbReference>